<evidence type="ECO:0000256" key="3">
    <source>
        <dbReference type="ARBA" id="ARBA00022679"/>
    </source>
</evidence>
<evidence type="ECO:0000256" key="1">
    <source>
        <dbReference type="ARBA" id="ARBA00009995"/>
    </source>
</evidence>
<dbReference type="PANTHER" id="PTHR48049:SF160">
    <property type="entry name" value="UDP-GLYCOSYLTRANSFERASE 91A1"/>
    <property type="match status" value="1"/>
</dbReference>
<sequence length="608" mass="68784">MSGPWKAIWRNTLDLMEDGVNICNVMIGKPARGVEILFWIDTCLGNGMEPLCNRFPDLFSMESFKGCKIMDWIRMDGDRIRMQFQRNSETLSLTVQHQLTTLSKLIKDMEFNQGEDRWRWNLGKENSFKVRMATPRTEVEAIPFISMADNGDDKLHIAMLPWLAFGHLLPFLELAKLMASKGHKISFISTPRNIDRLPEIPQPLTHLITFIKINLPKIQNLPQNAESTRDLPVNKGGYLKIAYDGLREPVSDFIKTALPDWIINDFAAYWLGPIAAEHGVLMAYFSVFPALSLGFMGSTETLMYGYDDPASLEQFLKRPKWVPFESEVRSTAFHVSRIPERSSASEENVSDLYRFGATISGCDAVVVRSCFDFEPDWLNLLKKLYKKPVVPAGLLPAVVNDAGDACWPEMKQWLDMHPKGSVVYIAFGTETKPNQYELTQLALGLELSGLPFFWVLIEGSSNDEVVLPKGFEDRTRGRGVVCKVWVPQFKIVSHDSVGGLLIHSGMSSMVEGLQLGKPLVLLPFFFDQGVIASYLVEKKMAYMVHRDDVDGSFTPESVAESLSLVMVSEDGKMYREKAKEMMSLFGDMNVQDKCVDELLYFLQNFSKL</sequence>
<comment type="similarity">
    <text evidence="1">Belongs to the UDP-glycosyltransferase family.</text>
</comment>
<dbReference type="InterPro" id="IPR002213">
    <property type="entry name" value="UDP_glucos_trans"/>
</dbReference>
<evidence type="ECO:0000313" key="5">
    <source>
        <dbReference type="Proteomes" id="UP000326396"/>
    </source>
</evidence>
<accession>A0A5N6PXT0</accession>
<dbReference type="CDD" id="cd03784">
    <property type="entry name" value="GT1_Gtf-like"/>
    <property type="match status" value="1"/>
</dbReference>
<reference evidence="4 5" key="1">
    <citation type="submission" date="2019-05" db="EMBL/GenBank/DDBJ databases">
        <title>Mikania micrantha, genome provides insights into the molecular mechanism of rapid growth.</title>
        <authorList>
            <person name="Liu B."/>
        </authorList>
    </citation>
    <scope>NUCLEOTIDE SEQUENCE [LARGE SCALE GENOMIC DNA]</scope>
    <source>
        <strain evidence="4">NLD-2019</strain>
        <tissue evidence="4">Leaf</tissue>
    </source>
</reference>
<protein>
    <recommendedName>
        <fullName evidence="6">UDP-glycosyltransferases domain-containing protein</fullName>
    </recommendedName>
</protein>
<keyword evidence="3" id="KW-0808">Transferase</keyword>
<dbReference type="AlphaFoldDB" id="A0A5N6PXT0"/>
<evidence type="ECO:0000256" key="2">
    <source>
        <dbReference type="ARBA" id="ARBA00022676"/>
    </source>
</evidence>
<keyword evidence="5" id="KW-1185">Reference proteome</keyword>
<dbReference type="SUPFAM" id="SSF53756">
    <property type="entry name" value="UDP-Glycosyltransferase/glycogen phosphorylase"/>
    <property type="match status" value="1"/>
</dbReference>
<dbReference type="GO" id="GO:0035251">
    <property type="term" value="F:UDP-glucosyltransferase activity"/>
    <property type="evidence" value="ECO:0007669"/>
    <property type="project" value="InterPro"/>
</dbReference>
<organism evidence="4 5">
    <name type="scientific">Mikania micrantha</name>
    <name type="common">bitter vine</name>
    <dbReference type="NCBI Taxonomy" id="192012"/>
    <lineage>
        <taxon>Eukaryota</taxon>
        <taxon>Viridiplantae</taxon>
        <taxon>Streptophyta</taxon>
        <taxon>Embryophyta</taxon>
        <taxon>Tracheophyta</taxon>
        <taxon>Spermatophyta</taxon>
        <taxon>Magnoliopsida</taxon>
        <taxon>eudicotyledons</taxon>
        <taxon>Gunneridae</taxon>
        <taxon>Pentapetalae</taxon>
        <taxon>asterids</taxon>
        <taxon>campanulids</taxon>
        <taxon>Asterales</taxon>
        <taxon>Asteraceae</taxon>
        <taxon>Asteroideae</taxon>
        <taxon>Heliantheae alliance</taxon>
        <taxon>Eupatorieae</taxon>
        <taxon>Mikania</taxon>
    </lineage>
</organism>
<dbReference type="Gene3D" id="3.40.50.2000">
    <property type="entry name" value="Glycogen Phosphorylase B"/>
    <property type="match status" value="2"/>
</dbReference>
<dbReference type="EMBL" id="SZYD01000002">
    <property type="protein sequence ID" value="KAD7117621.1"/>
    <property type="molecule type" value="Genomic_DNA"/>
</dbReference>
<dbReference type="Pfam" id="PF00201">
    <property type="entry name" value="UDPGT"/>
    <property type="match status" value="1"/>
</dbReference>
<gene>
    <name evidence="4" type="ORF">E3N88_04889</name>
</gene>
<keyword evidence="2" id="KW-0328">Glycosyltransferase</keyword>
<dbReference type="InterPro" id="IPR050481">
    <property type="entry name" value="UDP-glycosyltransf_plant"/>
</dbReference>
<name>A0A5N6PXT0_9ASTR</name>
<dbReference type="OrthoDB" id="5835829at2759"/>
<evidence type="ECO:0000313" key="4">
    <source>
        <dbReference type="EMBL" id="KAD7117621.1"/>
    </source>
</evidence>
<evidence type="ECO:0008006" key="6">
    <source>
        <dbReference type="Google" id="ProtNLM"/>
    </source>
</evidence>
<proteinExistence type="inferred from homology"/>
<dbReference type="Proteomes" id="UP000326396">
    <property type="component" value="Linkage Group LG10"/>
</dbReference>
<dbReference type="FunFam" id="3.40.50.2000:FF:000037">
    <property type="entry name" value="Glycosyltransferase"/>
    <property type="match status" value="1"/>
</dbReference>
<comment type="caution">
    <text evidence="4">The sequence shown here is derived from an EMBL/GenBank/DDBJ whole genome shotgun (WGS) entry which is preliminary data.</text>
</comment>
<dbReference type="FunFam" id="3.40.50.2000:FF:000088">
    <property type="entry name" value="Glycosyltransferase"/>
    <property type="match status" value="1"/>
</dbReference>
<dbReference type="PANTHER" id="PTHR48049">
    <property type="entry name" value="GLYCOSYLTRANSFERASE"/>
    <property type="match status" value="1"/>
</dbReference>